<evidence type="ECO:0000256" key="4">
    <source>
        <dbReference type="ARBA" id="ARBA00022679"/>
    </source>
</evidence>
<evidence type="ECO:0000256" key="8">
    <source>
        <dbReference type="ARBA" id="ARBA00023242"/>
    </source>
</evidence>
<dbReference type="FunFam" id="1.10.510.10:FF:000624">
    <property type="entry name" value="Mitogen-activated protein kinase"/>
    <property type="match status" value="1"/>
</dbReference>
<name>A0A4Q9L772_9MICR</name>
<dbReference type="AlphaFoldDB" id="A0A4Q9L772"/>
<dbReference type="InterPro" id="IPR050108">
    <property type="entry name" value="CDK"/>
</dbReference>
<feature type="domain" description="Protein kinase" evidence="9">
    <location>
        <begin position="17"/>
        <end position="348"/>
    </location>
</feature>
<keyword evidence="4" id="KW-0808">Transferase</keyword>
<evidence type="ECO:0000256" key="2">
    <source>
        <dbReference type="ARBA" id="ARBA00006485"/>
    </source>
</evidence>
<evidence type="ECO:0000313" key="11">
    <source>
        <dbReference type="Proteomes" id="UP000291404"/>
    </source>
</evidence>
<keyword evidence="7" id="KW-0067">ATP-binding</keyword>
<evidence type="ECO:0000259" key="9">
    <source>
        <dbReference type="PROSITE" id="PS50011"/>
    </source>
</evidence>
<gene>
    <name evidence="10" type="ORF">CWI36_0915p0010</name>
</gene>
<dbReference type="Gene3D" id="3.30.200.20">
    <property type="entry name" value="Phosphorylase Kinase, domain 1"/>
    <property type="match status" value="1"/>
</dbReference>
<dbReference type="GO" id="GO:0007346">
    <property type="term" value="P:regulation of mitotic cell cycle"/>
    <property type="evidence" value="ECO:0007669"/>
    <property type="project" value="TreeGrafter"/>
</dbReference>
<dbReference type="InterPro" id="IPR011009">
    <property type="entry name" value="Kinase-like_dom_sf"/>
</dbReference>
<dbReference type="InterPro" id="IPR000719">
    <property type="entry name" value="Prot_kinase_dom"/>
</dbReference>
<dbReference type="PANTHER" id="PTHR24056:SF107">
    <property type="entry name" value="CYCLIN-DEPENDENT KINASE 11A-RELATED"/>
    <property type="match status" value="1"/>
</dbReference>
<evidence type="ECO:0000256" key="7">
    <source>
        <dbReference type="ARBA" id="ARBA00022840"/>
    </source>
</evidence>
<dbReference type="GO" id="GO:0005634">
    <property type="term" value="C:nucleus"/>
    <property type="evidence" value="ECO:0007669"/>
    <property type="project" value="UniProtKB-SubCell"/>
</dbReference>
<evidence type="ECO:0000313" key="10">
    <source>
        <dbReference type="EMBL" id="TBU03493.1"/>
    </source>
</evidence>
<evidence type="ECO:0000256" key="5">
    <source>
        <dbReference type="ARBA" id="ARBA00022741"/>
    </source>
</evidence>
<comment type="caution">
    <text evidence="10">The sequence shown here is derived from an EMBL/GenBank/DDBJ whole genome shotgun (WGS) entry which is preliminary data.</text>
</comment>
<comment type="similarity">
    <text evidence="2">Belongs to the protein kinase superfamily. CMGC Ser/Thr protein kinase family. CDC2/CDKX subfamily.</text>
</comment>
<sequence length="361" mass="41390">MKIFNYSSKKANSVENFKKISKINHTNSTTIYKAQCKSTKKYFALKKLNKSLCLDNNGFSILYIREIKILNSIKHPNLLKIKEVTVGNNMCDIFIVSEILHTDLKSLLDKYNSYRNSVSINNLDSVTTDSSYKSKFSNETDSILSDNMKNDTHLITENTNYDNTDLNLPIEVCKGVLIQILKGLEYLHSKKILHRDLKTSNILVSKSGKIKIGDFGLSRYYKEEMTNLIVTLWYRPPEILLGAQKYSYSVDIWSFGCIFGEIVSNSVLFKGESEVDQLYKIFNGLGFPNEGDFTDAPYFCNFICLPSYGKENIFKKFCKNEVEVISKLLIFNPCHRPKAKEVLADSYFQDVNDVGLIRNFL</sequence>
<dbReference type="GO" id="GO:0005524">
    <property type="term" value="F:ATP binding"/>
    <property type="evidence" value="ECO:0007669"/>
    <property type="project" value="UniProtKB-KW"/>
</dbReference>
<dbReference type="GO" id="GO:0004674">
    <property type="term" value="F:protein serine/threonine kinase activity"/>
    <property type="evidence" value="ECO:0007669"/>
    <property type="project" value="UniProtKB-KW"/>
</dbReference>
<dbReference type="STRING" id="148818.A0A4Q9L772"/>
<dbReference type="PROSITE" id="PS00108">
    <property type="entry name" value="PROTEIN_KINASE_ST"/>
    <property type="match status" value="1"/>
</dbReference>
<keyword evidence="3" id="KW-0723">Serine/threonine-protein kinase</keyword>
<keyword evidence="8" id="KW-0539">Nucleus</keyword>
<dbReference type="SUPFAM" id="SSF56112">
    <property type="entry name" value="Protein kinase-like (PK-like)"/>
    <property type="match status" value="1"/>
</dbReference>
<dbReference type="PANTHER" id="PTHR24056">
    <property type="entry name" value="CELL DIVISION PROTEIN KINASE"/>
    <property type="match status" value="1"/>
</dbReference>
<dbReference type="InterPro" id="IPR008271">
    <property type="entry name" value="Ser/Thr_kinase_AS"/>
</dbReference>
<proteinExistence type="inferred from homology"/>
<keyword evidence="11" id="KW-1185">Reference proteome</keyword>
<comment type="subcellular location">
    <subcellularLocation>
        <location evidence="1">Nucleus</location>
    </subcellularLocation>
</comment>
<dbReference type="EMBL" id="PITI01000915">
    <property type="protein sequence ID" value="TBU03493.1"/>
    <property type="molecule type" value="Genomic_DNA"/>
</dbReference>
<keyword evidence="6 10" id="KW-0418">Kinase</keyword>
<dbReference type="Gene3D" id="1.10.510.10">
    <property type="entry name" value="Transferase(Phosphotransferase) domain 1"/>
    <property type="match status" value="1"/>
</dbReference>
<dbReference type="VEuPathDB" id="MicrosporidiaDB:CWI39_1122p0020"/>
<evidence type="ECO:0000256" key="1">
    <source>
        <dbReference type="ARBA" id="ARBA00004123"/>
    </source>
</evidence>
<reference evidence="10 11" key="1">
    <citation type="submission" date="2017-12" db="EMBL/GenBank/DDBJ databases">
        <authorList>
            <person name="Pombert J.-F."/>
            <person name="Haag K.L."/>
            <person name="Ebert D."/>
        </authorList>
    </citation>
    <scope>NUCLEOTIDE SEQUENCE [LARGE SCALE GENOMIC DNA]</scope>
    <source>
        <strain evidence="10">BE-OM-2</strain>
    </source>
</reference>
<organism evidence="10 11">
    <name type="scientific">Hamiltosporidium magnivora</name>
    <dbReference type="NCBI Taxonomy" id="148818"/>
    <lineage>
        <taxon>Eukaryota</taxon>
        <taxon>Fungi</taxon>
        <taxon>Fungi incertae sedis</taxon>
        <taxon>Microsporidia</taxon>
        <taxon>Dubosqiidae</taxon>
        <taxon>Hamiltosporidium</taxon>
    </lineage>
</organism>
<dbReference type="Proteomes" id="UP000291404">
    <property type="component" value="Unassembled WGS sequence"/>
</dbReference>
<dbReference type="PROSITE" id="PS50011">
    <property type="entry name" value="PROTEIN_KINASE_DOM"/>
    <property type="match status" value="1"/>
</dbReference>
<evidence type="ECO:0000256" key="6">
    <source>
        <dbReference type="ARBA" id="ARBA00022777"/>
    </source>
</evidence>
<protein>
    <submittedName>
        <fullName evidence="10">Protein kinase</fullName>
    </submittedName>
</protein>
<dbReference type="Pfam" id="PF00069">
    <property type="entry name" value="Pkinase"/>
    <property type="match status" value="1"/>
</dbReference>
<keyword evidence="5" id="KW-0547">Nucleotide-binding</keyword>
<dbReference type="SMART" id="SM00220">
    <property type="entry name" value="S_TKc"/>
    <property type="match status" value="1"/>
</dbReference>
<dbReference type="VEuPathDB" id="MicrosporidiaDB:CWI36_0915p0010"/>
<evidence type="ECO:0000256" key="3">
    <source>
        <dbReference type="ARBA" id="ARBA00022527"/>
    </source>
</evidence>
<accession>A0A4Q9L772</accession>